<reference evidence="2" key="1">
    <citation type="submission" date="2017-02" db="EMBL/GenBank/DDBJ databases">
        <title>Comparative genomics and description of representatives of a novel lineage of planctomycetes thriving in anoxic sediments.</title>
        <authorList>
            <person name="Spring S."/>
            <person name="Bunk B."/>
            <person name="Sproer C."/>
        </authorList>
    </citation>
    <scope>NUCLEOTIDE SEQUENCE [LARGE SCALE GENOMIC DNA]</scope>
    <source>
        <strain evidence="2">SM-Chi-D1</strain>
    </source>
</reference>
<organism evidence="1 2">
    <name type="scientific">Limihaloglobus sulfuriphilus</name>
    <dbReference type="NCBI Taxonomy" id="1851148"/>
    <lineage>
        <taxon>Bacteria</taxon>
        <taxon>Pseudomonadati</taxon>
        <taxon>Planctomycetota</taxon>
        <taxon>Phycisphaerae</taxon>
        <taxon>Sedimentisphaerales</taxon>
        <taxon>Sedimentisphaeraceae</taxon>
        <taxon>Limihaloglobus</taxon>
    </lineage>
</organism>
<dbReference type="AlphaFoldDB" id="A0A1Q2MCM2"/>
<evidence type="ECO:0000313" key="1">
    <source>
        <dbReference type="EMBL" id="AQQ70414.1"/>
    </source>
</evidence>
<evidence type="ECO:0000313" key="2">
    <source>
        <dbReference type="Proteomes" id="UP000188181"/>
    </source>
</evidence>
<protein>
    <submittedName>
        <fullName evidence="1">Uncharacterized protein</fullName>
    </submittedName>
</protein>
<gene>
    <name evidence="1" type="ORF">SMSP2_00762</name>
</gene>
<accession>A0A1Q2MCM2</accession>
<dbReference type="EMBL" id="CP019646">
    <property type="protein sequence ID" value="AQQ70414.1"/>
    <property type="molecule type" value="Genomic_DNA"/>
</dbReference>
<keyword evidence="2" id="KW-1185">Reference proteome</keyword>
<dbReference type="Proteomes" id="UP000188181">
    <property type="component" value="Chromosome"/>
</dbReference>
<dbReference type="STRING" id="1851148.SMSP2_00762"/>
<name>A0A1Q2MCM2_9BACT</name>
<sequence>MHNIKPQIRKMINSIVILANQLYAGLDIGSDEQDYAFRSWSTLIDSKSDIAAKTFPQKYLTELLIT</sequence>
<proteinExistence type="predicted"/>
<dbReference type="KEGG" id="pbas:SMSP2_00762"/>